<keyword evidence="2 8" id="KW-0547">Nucleotide-binding</keyword>
<dbReference type="GO" id="GO:0046872">
    <property type="term" value="F:metal ion binding"/>
    <property type="evidence" value="ECO:0007669"/>
    <property type="project" value="UniProtKB-UniRule"/>
</dbReference>
<comment type="caution">
    <text evidence="8">Lacks conserved residue(s) required for the propagation of feature annotation.</text>
</comment>
<feature type="binding site" evidence="8">
    <location>
        <begin position="158"/>
        <end position="159"/>
    </location>
    <ligand>
        <name>NAD(+)</name>
        <dbReference type="ChEBI" id="CHEBI:57540"/>
    </ligand>
</feature>
<reference evidence="9 13" key="3">
    <citation type="submission" date="2019-07" db="EMBL/GenBank/DDBJ databases">
        <title>Whole genome shotgun sequence of Clostridium butyricum NBRC 3858.</title>
        <authorList>
            <person name="Hosoyama A."/>
            <person name="Uohara A."/>
            <person name="Ohji S."/>
            <person name="Ichikawa N."/>
        </authorList>
    </citation>
    <scope>NUCLEOTIDE SEQUENCE [LARGE SCALE GENOMIC DNA]</scope>
    <source>
        <strain evidence="9 13">NBRC 3858</strain>
    </source>
</reference>
<keyword evidence="6 8" id="KW-0520">NAD</keyword>
<dbReference type="GO" id="GO:0003951">
    <property type="term" value="F:NAD+ kinase activity"/>
    <property type="evidence" value="ECO:0007669"/>
    <property type="project" value="UniProtKB-UniRule"/>
</dbReference>
<dbReference type="InterPro" id="IPR002504">
    <property type="entry name" value="NADK"/>
</dbReference>
<feature type="binding site" evidence="8">
    <location>
        <begin position="60"/>
        <end position="61"/>
    </location>
    <ligand>
        <name>NAD(+)</name>
        <dbReference type="ChEBI" id="CHEBI:57540"/>
    </ligand>
</feature>
<reference evidence="11 14" key="2">
    <citation type="submission" date="2019-05" db="EMBL/GenBank/DDBJ databases">
        <authorList>
            <person name="Schori C."/>
            <person name="Ahrens C."/>
        </authorList>
    </citation>
    <scope>NUCLEOTIDE SEQUENCE [LARGE SCALE GENOMIC DNA]</scope>
    <source>
        <strain evidence="11 14">DSM 10702</strain>
    </source>
</reference>
<evidence type="ECO:0000256" key="6">
    <source>
        <dbReference type="ARBA" id="ARBA00023027"/>
    </source>
</evidence>
<dbReference type="GO" id="GO:0005737">
    <property type="term" value="C:cytoplasm"/>
    <property type="evidence" value="ECO:0007669"/>
    <property type="project" value="UniProtKB-SubCell"/>
</dbReference>
<evidence type="ECO:0000313" key="9">
    <source>
        <dbReference type="EMBL" id="GEQ20248.1"/>
    </source>
</evidence>
<name>A0A0A6Q348_CLOBU</name>
<dbReference type="EMBL" id="BKBC01000007">
    <property type="protein sequence ID" value="GEQ20248.1"/>
    <property type="molecule type" value="Genomic_DNA"/>
</dbReference>
<dbReference type="RefSeq" id="WP_003415550.1">
    <property type="nucleotide sequence ID" value="NZ_AP019716.1"/>
</dbReference>
<dbReference type="EMBL" id="LRDH01000096">
    <property type="protein sequence ID" value="PPV15875.1"/>
    <property type="molecule type" value="Genomic_DNA"/>
</dbReference>
<dbReference type="GO" id="GO:0019674">
    <property type="term" value="P:NAD+ metabolic process"/>
    <property type="evidence" value="ECO:0007669"/>
    <property type="project" value="InterPro"/>
</dbReference>
<dbReference type="SUPFAM" id="SSF111331">
    <property type="entry name" value="NAD kinase/diacylglycerol kinase-like"/>
    <property type="match status" value="1"/>
</dbReference>
<keyword evidence="4 8" id="KW-0067">ATP-binding</keyword>
<accession>A0A0A6Q348</accession>
<feature type="binding site" evidence="8">
    <location>
        <position position="258"/>
    </location>
    <ligand>
        <name>NAD(+)</name>
        <dbReference type="ChEBI" id="CHEBI:57540"/>
    </ligand>
</feature>
<dbReference type="InterPro" id="IPR017437">
    <property type="entry name" value="ATP-NAD_kinase_PpnK-typ_C"/>
</dbReference>
<dbReference type="KEGG" id="cbut:ATN24_11985"/>
<comment type="catalytic activity">
    <reaction evidence="7 8">
        <text>NAD(+) + ATP = ADP + NADP(+) + H(+)</text>
        <dbReference type="Rhea" id="RHEA:18629"/>
        <dbReference type="ChEBI" id="CHEBI:15378"/>
        <dbReference type="ChEBI" id="CHEBI:30616"/>
        <dbReference type="ChEBI" id="CHEBI:57540"/>
        <dbReference type="ChEBI" id="CHEBI:58349"/>
        <dbReference type="ChEBI" id="CHEBI:456216"/>
        <dbReference type="EC" id="2.7.1.23"/>
    </reaction>
</comment>
<keyword evidence="5 8" id="KW-0521">NADP</keyword>
<dbReference type="PANTHER" id="PTHR20275:SF0">
    <property type="entry name" value="NAD KINASE"/>
    <property type="match status" value="1"/>
</dbReference>
<dbReference type="GeneID" id="92944614"/>
<evidence type="ECO:0000256" key="4">
    <source>
        <dbReference type="ARBA" id="ARBA00022840"/>
    </source>
</evidence>
<dbReference type="Gene3D" id="2.60.200.30">
    <property type="entry name" value="Probable inorganic polyphosphate/atp-NAD kinase, domain 2"/>
    <property type="match status" value="1"/>
</dbReference>
<dbReference type="GO" id="GO:0005524">
    <property type="term" value="F:ATP binding"/>
    <property type="evidence" value="ECO:0007669"/>
    <property type="project" value="UniProtKB-KW"/>
</dbReference>
<protein>
    <recommendedName>
        <fullName evidence="8">NAD kinase</fullName>
        <ecNumber evidence="8">2.7.1.23</ecNumber>
    </recommendedName>
    <alternativeName>
        <fullName evidence="8">ATP-dependent NAD kinase</fullName>
    </alternativeName>
</protein>
<organism evidence="10 12">
    <name type="scientific">Clostridium butyricum</name>
    <dbReference type="NCBI Taxonomy" id="1492"/>
    <lineage>
        <taxon>Bacteria</taxon>
        <taxon>Bacillati</taxon>
        <taxon>Bacillota</taxon>
        <taxon>Clostridia</taxon>
        <taxon>Eubacteriales</taxon>
        <taxon>Clostridiaceae</taxon>
        <taxon>Clostridium</taxon>
    </lineage>
</organism>
<dbReference type="Pfam" id="PF20143">
    <property type="entry name" value="NAD_kinase_C"/>
    <property type="match status" value="1"/>
</dbReference>
<dbReference type="Gene3D" id="3.40.50.10330">
    <property type="entry name" value="Probable inorganic polyphosphate/atp-NAD kinase, domain 1"/>
    <property type="match status" value="1"/>
</dbReference>
<evidence type="ECO:0000256" key="1">
    <source>
        <dbReference type="ARBA" id="ARBA00022679"/>
    </source>
</evidence>
<dbReference type="Proteomes" id="UP000238081">
    <property type="component" value="Unassembled WGS sequence"/>
</dbReference>
<sequence>MKNIGIAINPSKDNDNKILNMVINKIKDVFKIKEVHIFNSYDLERQNLKSIELLVVLGGDGTLLSAARSVKEEFNGILFGINIGNLGFLSSIEISDIDTALTKLKNNEYEIQERMMLECAGEFKNIVECGLICKKELKNIKGCADIDDFKKEKLNAFNDVVLARGTLSRMVKFKIYVDGKLYSSFKGDGLIVATPTGSTAYSFSAGGPFIYPDLELITITPICPHTKSMQTIVLKGDSIIEIYAENEEEKIYLTVDGQKAMEVNQKSCVKIYKKQKNVKLLLFDDYDYFKVLRNKILNNSKECDGEEF</sequence>
<comment type="cofactor">
    <cofactor evidence="8">
        <name>a divalent metal cation</name>
        <dbReference type="ChEBI" id="CHEBI:60240"/>
    </cofactor>
</comment>
<evidence type="ECO:0000256" key="2">
    <source>
        <dbReference type="ARBA" id="ARBA00022741"/>
    </source>
</evidence>
<dbReference type="Pfam" id="PF01513">
    <property type="entry name" value="NAD_kinase"/>
    <property type="match status" value="1"/>
</dbReference>
<feature type="binding site" evidence="8">
    <location>
        <position position="186"/>
    </location>
    <ligand>
        <name>NAD(+)</name>
        <dbReference type="ChEBI" id="CHEBI:57540"/>
    </ligand>
</feature>
<dbReference type="Proteomes" id="UP000321089">
    <property type="component" value="Unassembled WGS sequence"/>
</dbReference>
<evidence type="ECO:0000313" key="13">
    <source>
        <dbReference type="Proteomes" id="UP000321089"/>
    </source>
</evidence>
<dbReference type="InterPro" id="IPR016064">
    <property type="entry name" value="NAD/diacylglycerol_kinase_sf"/>
</dbReference>
<dbReference type="EC" id="2.7.1.23" evidence="8"/>
<reference evidence="10 12" key="1">
    <citation type="submission" date="2016-01" db="EMBL/GenBank/DDBJ databases">
        <title>Characterization of the Clostridium difficile lineages that are prevalent in Hong Kong and China.</title>
        <authorList>
            <person name="Kwok J.S.-L."/>
            <person name="Lam W.-Y."/>
            <person name="Ip M."/>
            <person name="Chan T.-F."/>
            <person name="Hawkey P.M."/>
            <person name="Tsui S.K.-W."/>
        </authorList>
    </citation>
    <scope>NUCLEOTIDE SEQUENCE [LARGE SCALE GENOMIC DNA]</scope>
    <source>
        <strain evidence="10 12">300064</strain>
    </source>
</reference>
<evidence type="ECO:0000256" key="7">
    <source>
        <dbReference type="ARBA" id="ARBA00047925"/>
    </source>
</evidence>
<feature type="binding site" evidence="8">
    <location>
        <position position="169"/>
    </location>
    <ligand>
        <name>NAD(+)</name>
        <dbReference type="ChEBI" id="CHEBI:57540"/>
    </ligand>
</feature>
<dbReference type="InterPro" id="IPR017438">
    <property type="entry name" value="ATP-NAD_kinase_N"/>
</dbReference>
<comment type="similarity">
    <text evidence="8">Belongs to the NAD kinase family.</text>
</comment>
<feature type="active site" description="Proton acceptor" evidence="8">
    <location>
        <position position="60"/>
    </location>
</feature>
<comment type="subcellular location">
    <subcellularLocation>
        <location evidence="8">Cytoplasm</location>
    </subcellularLocation>
</comment>
<evidence type="ECO:0000256" key="3">
    <source>
        <dbReference type="ARBA" id="ARBA00022777"/>
    </source>
</evidence>
<evidence type="ECO:0000256" key="5">
    <source>
        <dbReference type="ARBA" id="ARBA00022857"/>
    </source>
</evidence>
<dbReference type="Proteomes" id="UP000515243">
    <property type="component" value="Chromosome 1"/>
</dbReference>
<dbReference type="GO" id="GO:0051287">
    <property type="term" value="F:NAD binding"/>
    <property type="evidence" value="ECO:0007669"/>
    <property type="project" value="UniProtKB-ARBA"/>
</dbReference>
<gene>
    <name evidence="8 9" type="primary">nadK</name>
    <name evidence="10" type="ORF">AWN73_01965</name>
    <name evidence="9" type="ORF">CBU02nite_07540</name>
    <name evidence="11" type="ORF">FF104_10585</name>
</gene>
<dbReference type="EMBL" id="CP040626">
    <property type="protein sequence ID" value="QMW91389.1"/>
    <property type="molecule type" value="Genomic_DNA"/>
</dbReference>
<comment type="function">
    <text evidence="8">Involved in the regulation of the intracellular balance of NAD and NADP, and is a key enzyme in the biosynthesis of NADP. Catalyzes specifically the phosphorylation on 2'-hydroxyl of the adenosine moiety of NAD to yield NADP.</text>
</comment>
<keyword evidence="8" id="KW-0963">Cytoplasm</keyword>
<dbReference type="HAMAP" id="MF_00361">
    <property type="entry name" value="NAD_kinase"/>
    <property type="match status" value="1"/>
</dbReference>
<feature type="binding site" evidence="8">
    <location>
        <position position="188"/>
    </location>
    <ligand>
        <name>NAD(+)</name>
        <dbReference type="ChEBI" id="CHEBI:57540"/>
    </ligand>
</feature>
<evidence type="ECO:0000313" key="12">
    <source>
        <dbReference type="Proteomes" id="UP000238081"/>
    </source>
</evidence>
<dbReference type="GO" id="GO:0006741">
    <property type="term" value="P:NADP+ biosynthetic process"/>
    <property type="evidence" value="ECO:0007669"/>
    <property type="project" value="UniProtKB-UniRule"/>
</dbReference>
<evidence type="ECO:0000313" key="10">
    <source>
        <dbReference type="EMBL" id="PPV15875.1"/>
    </source>
</evidence>
<keyword evidence="1 8" id="KW-0808">Transferase</keyword>
<keyword evidence="3 8" id="KW-0418">Kinase</keyword>
<proteinExistence type="inferred from homology"/>
<evidence type="ECO:0000313" key="11">
    <source>
        <dbReference type="EMBL" id="QMW91389.1"/>
    </source>
</evidence>
<evidence type="ECO:0000256" key="8">
    <source>
        <dbReference type="HAMAP-Rule" id="MF_00361"/>
    </source>
</evidence>
<feature type="binding site" evidence="8">
    <location>
        <begin position="199"/>
        <end position="204"/>
    </location>
    <ligand>
        <name>NAD(+)</name>
        <dbReference type="ChEBI" id="CHEBI:57540"/>
    </ligand>
</feature>
<dbReference type="OrthoDB" id="9774737at2"/>
<dbReference type="PANTHER" id="PTHR20275">
    <property type="entry name" value="NAD KINASE"/>
    <property type="match status" value="1"/>
</dbReference>
<evidence type="ECO:0000313" key="14">
    <source>
        <dbReference type="Proteomes" id="UP000515243"/>
    </source>
</evidence>
<dbReference type="AlphaFoldDB" id="A0A0A6Q348"/>